<organism evidence="1 2">
    <name type="scientific">Pseudonocardia parietis</name>
    <dbReference type="NCBI Taxonomy" id="570936"/>
    <lineage>
        <taxon>Bacteria</taxon>
        <taxon>Bacillati</taxon>
        <taxon>Actinomycetota</taxon>
        <taxon>Actinomycetes</taxon>
        <taxon>Pseudonocardiales</taxon>
        <taxon>Pseudonocardiaceae</taxon>
        <taxon>Pseudonocardia</taxon>
    </lineage>
</organism>
<dbReference type="EMBL" id="JAGINU010000001">
    <property type="protein sequence ID" value="MBP2369737.1"/>
    <property type="molecule type" value="Genomic_DNA"/>
</dbReference>
<dbReference type="InterPro" id="IPR011008">
    <property type="entry name" value="Dimeric_a/b-barrel"/>
</dbReference>
<evidence type="ECO:0000313" key="1">
    <source>
        <dbReference type="EMBL" id="MBP2369737.1"/>
    </source>
</evidence>
<comment type="caution">
    <text evidence="1">The sequence shown here is derived from an EMBL/GenBank/DDBJ whole genome shotgun (WGS) entry which is preliminary data.</text>
</comment>
<sequence>MAENSLLLVFSNPTEGREAAFEEWYENTHLADVLRVPGVGAAQRYGIAPMATPELDDAPVPAAPAHRHLAVYELDGDADEVMAEFLRRVGSGEMALDDSLDLASISLAAWRPSGRRRQAEPAIKA</sequence>
<gene>
    <name evidence="1" type="ORF">JOF36_005433</name>
</gene>
<dbReference type="Proteomes" id="UP001519295">
    <property type="component" value="Unassembled WGS sequence"/>
</dbReference>
<reference evidence="1 2" key="1">
    <citation type="submission" date="2021-03" db="EMBL/GenBank/DDBJ databases">
        <title>Sequencing the genomes of 1000 actinobacteria strains.</title>
        <authorList>
            <person name="Klenk H.-P."/>
        </authorList>
    </citation>
    <scope>NUCLEOTIDE SEQUENCE [LARGE SCALE GENOMIC DNA]</scope>
    <source>
        <strain evidence="1 2">DSM 45256</strain>
    </source>
</reference>
<evidence type="ECO:0000313" key="2">
    <source>
        <dbReference type="Proteomes" id="UP001519295"/>
    </source>
</evidence>
<dbReference type="RefSeq" id="WP_210032195.1">
    <property type="nucleotide sequence ID" value="NZ_JAGINU010000001.1"/>
</dbReference>
<proteinExistence type="predicted"/>
<keyword evidence="2" id="KW-1185">Reference proteome</keyword>
<evidence type="ECO:0008006" key="3">
    <source>
        <dbReference type="Google" id="ProtNLM"/>
    </source>
</evidence>
<dbReference type="Gene3D" id="3.30.70.100">
    <property type="match status" value="1"/>
</dbReference>
<protein>
    <recommendedName>
        <fullName evidence="3">EthD domain-containing protein</fullName>
    </recommendedName>
</protein>
<accession>A0ABS4W0M0</accession>
<dbReference type="SUPFAM" id="SSF54909">
    <property type="entry name" value="Dimeric alpha+beta barrel"/>
    <property type="match status" value="1"/>
</dbReference>
<name>A0ABS4W0M0_9PSEU</name>